<dbReference type="EC" id="5.1.1.1" evidence="4"/>
<comment type="pathway">
    <text evidence="4">Amino-acid biosynthesis; D-alanine biosynthesis; D-alanine from L-alanine: step 1/1.</text>
</comment>
<feature type="domain" description="Alanine racemase C-terminal" evidence="5">
    <location>
        <begin position="243"/>
        <end position="371"/>
    </location>
</feature>
<evidence type="ECO:0000256" key="3">
    <source>
        <dbReference type="ARBA" id="ARBA00023235"/>
    </source>
</evidence>
<evidence type="ECO:0000313" key="7">
    <source>
        <dbReference type="Proteomes" id="UP001319827"/>
    </source>
</evidence>
<feature type="active site" description="Proton acceptor; specific for D-alanine" evidence="4">
    <location>
        <position position="37"/>
    </location>
</feature>
<dbReference type="CDD" id="cd00430">
    <property type="entry name" value="PLPDE_III_AR"/>
    <property type="match status" value="1"/>
</dbReference>
<keyword evidence="3 4" id="KW-0413">Isomerase</keyword>
<dbReference type="SUPFAM" id="SSF51419">
    <property type="entry name" value="PLP-binding barrel"/>
    <property type="match status" value="1"/>
</dbReference>
<evidence type="ECO:0000256" key="1">
    <source>
        <dbReference type="ARBA" id="ARBA00001933"/>
    </source>
</evidence>
<feature type="binding site" evidence="4">
    <location>
        <position position="312"/>
    </location>
    <ligand>
        <name>substrate</name>
    </ligand>
</feature>
<evidence type="ECO:0000313" key="6">
    <source>
        <dbReference type="EMBL" id="BCR03923.1"/>
    </source>
</evidence>
<dbReference type="SMART" id="SM01005">
    <property type="entry name" value="Ala_racemase_C"/>
    <property type="match status" value="1"/>
</dbReference>
<dbReference type="InterPro" id="IPR001608">
    <property type="entry name" value="Ala_racemase_N"/>
</dbReference>
<dbReference type="InterPro" id="IPR011079">
    <property type="entry name" value="Ala_racemase_C"/>
</dbReference>
<organism evidence="6 7">
    <name type="scientific">Desulfuromonas versatilis</name>
    <dbReference type="NCBI Taxonomy" id="2802975"/>
    <lineage>
        <taxon>Bacteria</taxon>
        <taxon>Pseudomonadati</taxon>
        <taxon>Thermodesulfobacteriota</taxon>
        <taxon>Desulfuromonadia</taxon>
        <taxon>Desulfuromonadales</taxon>
        <taxon>Desulfuromonadaceae</taxon>
        <taxon>Desulfuromonas</taxon>
    </lineage>
</organism>
<dbReference type="PANTHER" id="PTHR30511">
    <property type="entry name" value="ALANINE RACEMASE"/>
    <property type="match status" value="1"/>
</dbReference>
<dbReference type="Gene3D" id="2.40.37.10">
    <property type="entry name" value="Lyase, Ornithine Decarboxylase, Chain A, domain 1"/>
    <property type="match status" value="1"/>
</dbReference>
<comment type="similarity">
    <text evidence="4">Belongs to the alanine racemase family.</text>
</comment>
<dbReference type="Proteomes" id="UP001319827">
    <property type="component" value="Chromosome"/>
</dbReference>
<evidence type="ECO:0000256" key="2">
    <source>
        <dbReference type="ARBA" id="ARBA00022898"/>
    </source>
</evidence>
<feature type="active site" description="Proton acceptor; specific for L-alanine" evidence="4">
    <location>
        <position position="264"/>
    </location>
</feature>
<keyword evidence="2 4" id="KW-0663">Pyridoxal phosphate</keyword>
<dbReference type="InterPro" id="IPR020622">
    <property type="entry name" value="Ala_racemase_pyridoxalP-BS"/>
</dbReference>
<accession>A0ABM8HQ98</accession>
<name>A0ABM8HQ98_9BACT</name>
<gene>
    <name evidence="6" type="primary">alr</name>
    <name evidence="6" type="ORF">DESUT3_09920</name>
</gene>
<keyword evidence="7" id="KW-1185">Reference proteome</keyword>
<dbReference type="NCBIfam" id="TIGR00492">
    <property type="entry name" value="alr"/>
    <property type="match status" value="1"/>
</dbReference>
<dbReference type="RefSeq" id="WP_221251358.1">
    <property type="nucleotide sequence ID" value="NZ_AP024355.1"/>
</dbReference>
<evidence type="ECO:0000256" key="4">
    <source>
        <dbReference type="HAMAP-Rule" id="MF_01201"/>
    </source>
</evidence>
<sequence length="374" mass="40071">MQGRRPTVAEIDLSALAHNFSHIRSRTAGRQVLAVVKADAYGHGAARVAPFLQAQGAELFGVALVEEALELRAAGVTRPILVLGGIYPGQEQQVLVAGLSCTLFCLETARRLNAEAAAAGQICPFHLKLDSGMGRVGVRPEELAGVLDELAGLRSLRMEGFFSHLALADEPGREFNEVQVRRFREALARVRERGFAPGFVHISNSAAIFTRDIPEANLVRPGIALYGGLPAPGLEGTIDLRPVMHLRTRVAALKTVAPGTGISYSHRFSAERPTVVATLPVGYADGYNRLLTNRGEVLVRGRRARVAGTVCMDWIMIDVTDVPGVAVGDEVTLLGSAEGGSISAEEWAEKVGSISYEVFCGIGKRVPRVYLGEE</sequence>
<protein>
    <recommendedName>
        <fullName evidence="4">Alanine racemase</fullName>
        <ecNumber evidence="4">5.1.1.1</ecNumber>
    </recommendedName>
</protein>
<dbReference type="Pfam" id="PF00842">
    <property type="entry name" value="Ala_racemase_C"/>
    <property type="match status" value="1"/>
</dbReference>
<comment type="function">
    <text evidence="4">Catalyzes the interconversion of L-alanine and D-alanine. May also act on other amino acids.</text>
</comment>
<comment type="cofactor">
    <cofactor evidence="1 4">
        <name>pyridoxal 5'-phosphate</name>
        <dbReference type="ChEBI" id="CHEBI:597326"/>
    </cofactor>
</comment>
<dbReference type="InterPro" id="IPR029066">
    <property type="entry name" value="PLP-binding_barrel"/>
</dbReference>
<dbReference type="PRINTS" id="PR00992">
    <property type="entry name" value="ALARACEMASE"/>
</dbReference>
<dbReference type="PANTHER" id="PTHR30511:SF0">
    <property type="entry name" value="ALANINE RACEMASE, CATABOLIC-RELATED"/>
    <property type="match status" value="1"/>
</dbReference>
<dbReference type="InterPro" id="IPR000821">
    <property type="entry name" value="Ala_racemase"/>
</dbReference>
<reference evidence="6 7" key="1">
    <citation type="journal article" date="2016" name="C (Basel)">
        <title>Selective Growth of and Electricity Production by Marine Exoelectrogenic Bacteria in Self-Aggregated Hydrogel of Microbially Reduced Graphene Oxide.</title>
        <authorList>
            <person name="Yoshida N."/>
            <person name="Goto Y."/>
            <person name="Miyata Y."/>
        </authorList>
    </citation>
    <scope>NUCLEOTIDE SEQUENCE [LARGE SCALE GENOMIC DNA]</scope>
    <source>
        <strain evidence="6 7">NIT-T3</strain>
    </source>
</reference>
<proteinExistence type="inferred from homology"/>
<dbReference type="Gene3D" id="3.20.20.10">
    <property type="entry name" value="Alanine racemase"/>
    <property type="match status" value="1"/>
</dbReference>
<reference evidence="6 7" key="2">
    <citation type="journal article" date="2021" name="Int. J. Syst. Evol. Microbiol.">
        <title>Isolation and Polyphasic Characterization of Desulfuromonas versatilis sp. Nov., an Electrogenic Bacteria Capable of Versatile Metabolism Isolated from a Graphene Oxide-Reducing Enrichment Culture.</title>
        <authorList>
            <person name="Xie L."/>
            <person name="Yoshida N."/>
            <person name="Ishii S."/>
            <person name="Meng L."/>
        </authorList>
    </citation>
    <scope>NUCLEOTIDE SEQUENCE [LARGE SCALE GENOMIC DNA]</scope>
    <source>
        <strain evidence="6 7">NIT-T3</strain>
    </source>
</reference>
<dbReference type="EMBL" id="AP024355">
    <property type="protein sequence ID" value="BCR03923.1"/>
    <property type="molecule type" value="Genomic_DNA"/>
</dbReference>
<dbReference type="InterPro" id="IPR009006">
    <property type="entry name" value="Ala_racemase/Decarboxylase_C"/>
</dbReference>
<feature type="binding site" evidence="4">
    <location>
        <position position="135"/>
    </location>
    <ligand>
        <name>substrate</name>
    </ligand>
</feature>
<evidence type="ECO:0000259" key="5">
    <source>
        <dbReference type="SMART" id="SM01005"/>
    </source>
</evidence>
<dbReference type="SUPFAM" id="SSF50621">
    <property type="entry name" value="Alanine racemase C-terminal domain-like"/>
    <property type="match status" value="1"/>
</dbReference>
<dbReference type="PROSITE" id="PS00395">
    <property type="entry name" value="ALANINE_RACEMASE"/>
    <property type="match status" value="1"/>
</dbReference>
<dbReference type="HAMAP" id="MF_01201">
    <property type="entry name" value="Ala_racemase"/>
    <property type="match status" value="1"/>
</dbReference>
<dbReference type="Pfam" id="PF01168">
    <property type="entry name" value="Ala_racemase_N"/>
    <property type="match status" value="1"/>
</dbReference>
<comment type="catalytic activity">
    <reaction evidence="4">
        <text>L-alanine = D-alanine</text>
        <dbReference type="Rhea" id="RHEA:20249"/>
        <dbReference type="ChEBI" id="CHEBI:57416"/>
        <dbReference type="ChEBI" id="CHEBI:57972"/>
        <dbReference type="EC" id="5.1.1.1"/>
    </reaction>
</comment>
<feature type="modified residue" description="N6-(pyridoxal phosphate)lysine" evidence="4">
    <location>
        <position position="37"/>
    </location>
</feature>